<keyword evidence="1" id="KW-0812">Transmembrane</keyword>
<keyword evidence="1" id="KW-1133">Transmembrane helix</keyword>
<feature type="transmembrane region" description="Helical" evidence="1">
    <location>
        <begin position="80"/>
        <end position="97"/>
    </location>
</feature>
<protein>
    <recommendedName>
        <fullName evidence="4">Glycosyltransferase RgtA/B/C/D-like domain-containing protein</fullName>
    </recommendedName>
</protein>
<evidence type="ECO:0000256" key="1">
    <source>
        <dbReference type="SAM" id="Phobius"/>
    </source>
</evidence>
<feature type="transmembrane region" description="Helical" evidence="1">
    <location>
        <begin position="350"/>
        <end position="366"/>
    </location>
</feature>
<keyword evidence="1" id="KW-0472">Membrane</keyword>
<reference evidence="2 3" key="1">
    <citation type="submission" date="2022-03" db="EMBL/GenBank/DDBJ databases">
        <title>Complete genome analysis of Roseomonas KG 17.1 : a prolific producer of plant growth promoters.</title>
        <authorList>
            <person name="Saadouli I."/>
            <person name="Najjari A."/>
            <person name="Mosbah A."/>
            <person name="Ouzari H.I."/>
        </authorList>
    </citation>
    <scope>NUCLEOTIDE SEQUENCE [LARGE SCALE GENOMIC DNA]</scope>
    <source>
        <strain evidence="2 3">KG17-1</strain>
    </source>
</reference>
<evidence type="ECO:0000313" key="2">
    <source>
        <dbReference type="EMBL" id="MCI0754096.1"/>
    </source>
</evidence>
<evidence type="ECO:0008006" key="4">
    <source>
        <dbReference type="Google" id="ProtNLM"/>
    </source>
</evidence>
<gene>
    <name evidence="2" type="ORF">MON41_10035</name>
</gene>
<feature type="transmembrane region" description="Helical" evidence="1">
    <location>
        <begin position="224"/>
        <end position="244"/>
    </location>
</feature>
<accession>A0ABS9W486</accession>
<proteinExistence type="predicted"/>
<organism evidence="2 3">
    <name type="scientific">Teichococcus vastitatis</name>
    <dbReference type="NCBI Taxonomy" id="2307076"/>
    <lineage>
        <taxon>Bacteria</taxon>
        <taxon>Pseudomonadati</taxon>
        <taxon>Pseudomonadota</taxon>
        <taxon>Alphaproteobacteria</taxon>
        <taxon>Acetobacterales</taxon>
        <taxon>Roseomonadaceae</taxon>
        <taxon>Roseomonas</taxon>
    </lineage>
</organism>
<feature type="transmembrane region" description="Helical" evidence="1">
    <location>
        <begin position="292"/>
        <end position="313"/>
    </location>
</feature>
<feature type="transmembrane region" description="Helical" evidence="1">
    <location>
        <begin position="104"/>
        <end position="122"/>
    </location>
</feature>
<evidence type="ECO:0000313" key="3">
    <source>
        <dbReference type="Proteomes" id="UP001201985"/>
    </source>
</evidence>
<dbReference type="EMBL" id="JALBUU010000004">
    <property type="protein sequence ID" value="MCI0754096.1"/>
    <property type="molecule type" value="Genomic_DNA"/>
</dbReference>
<feature type="transmembrane region" description="Helical" evidence="1">
    <location>
        <begin position="24"/>
        <end position="45"/>
    </location>
</feature>
<feature type="transmembrane region" description="Helical" evidence="1">
    <location>
        <begin position="319"/>
        <end position="338"/>
    </location>
</feature>
<keyword evidence="3" id="KW-1185">Reference proteome</keyword>
<dbReference type="Proteomes" id="UP001201985">
    <property type="component" value="Unassembled WGS sequence"/>
</dbReference>
<dbReference type="RefSeq" id="WP_120005554.1">
    <property type="nucleotide sequence ID" value="NZ_JALBUU010000004.1"/>
</dbReference>
<feature type="transmembrane region" description="Helical" evidence="1">
    <location>
        <begin position="128"/>
        <end position="145"/>
    </location>
</feature>
<feature type="transmembrane region" description="Helical" evidence="1">
    <location>
        <begin position="264"/>
        <end position="285"/>
    </location>
</feature>
<name>A0ABS9W486_9PROT</name>
<comment type="caution">
    <text evidence="2">The sequence shown here is derived from an EMBL/GenBank/DDBJ whole genome shotgun (WGS) entry which is preliminary data.</text>
</comment>
<sequence length="524" mass="56948">MTYSVPGGPQGVFPGQRRLRAGQLTNLACLGIVALTAGVVLFTLLRTPMKDDLAWLIWVARQWLRGDELYVDIVEVNPPLIVWISALPVLLADVLGVTAKQIAIPLFGAAAMLSAWVSARLLQGVGPVFARPVPVFTAIACVLLLMPGVEFGQREHLLVIGMLPHLAILIRGLEGLPVHPAASAGGGLLAGLACGLKPRYLLCVAAVELAGWLHRGFRLRLAPLMALLAAGLYALSILIWYPAFIERAVPLALTLYGGTDSTPLQLLAESWMLLLGLGACVVLGWRTPRGTAASGVMLVLTAFAAAATVAMFLDGKNWFYHRIPALMAVVFALLFWCADVALHRAHSVKLRPALLALAALPLLLFAQDSSARFYGRLVLAVEPDQTVEVRLERLIRREKVRSYVAFSEWIGLGFPVVNNTDVTWASRFDSMWALRGELWKARRDGVAPEEWPIRHWVVQDFMEGCPDLVVVDRRGEAINYPAILSQANPGFAAVWARYRQIATVDGLQVYRRQGEGCGAAAGLG</sequence>